<feature type="region of interest" description="Disordered" evidence="1">
    <location>
        <begin position="1774"/>
        <end position="1793"/>
    </location>
</feature>
<proteinExistence type="predicted"/>
<name>A0ABP4ZIK3_9MICO</name>
<feature type="compositionally biased region" description="Low complexity" evidence="1">
    <location>
        <begin position="629"/>
        <end position="659"/>
    </location>
</feature>
<dbReference type="Pfam" id="PF05593">
    <property type="entry name" value="RHS_repeat"/>
    <property type="match status" value="1"/>
</dbReference>
<feature type="compositionally biased region" description="Low complexity" evidence="1">
    <location>
        <begin position="877"/>
        <end position="891"/>
    </location>
</feature>
<evidence type="ECO:0000313" key="4">
    <source>
        <dbReference type="Proteomes" id="UP001501094"/>
    </source>
</evidence>
<organism evidence="3 4">
    <name type="scientific">Myceligenerans crystallogenes</name>
    <dbReference type="NCBI Taxonomy" id="316335"/>
    <lineage>
        <taxon>Bacteria</taxon>
        <taxon>Bacillati</taxon>
        <taxon>Actinomycetota</taxon>
        <taxon>Actinomycetes</taxon>
        <taxon>Micrococcales</taxon>
        <taxon>Promicromonosporaceae</taxon>
        <taxon>Myceligenerans</taxon>
    </lineage>
</organism>
<evidence type="ECO:0008006" key="5">
    <source>
        <dbReference type="Google" id="ProtNLM"/>
    </source>
</evidence>
<dbReference type="Gene3D" id="2.180.10.10">
    <property type="entry name" value="RHS repeat-associated core"/>
    <property type="match status" value="2"/>
</dbReference>
<evidence type="ECO:0000313" key="3">
    <source>
        <dbReference type="EMBL" id="GAA1854178.1"/>
    </source>
</evidence>
<feature type="region of interest" description="Disordered" evidence="1">
    <location>
        <begin position="807"/>
        <end position="897"/>
    </location>
</feature>
<feature type="chain" id="PRO_5047007557" description="RHS repeat-associated core domain-containing protein" evidence="2">
    <location>
        <begin position="29"/>
        <end position="2946"/>
    </location>
</feature>
<feature type="compositionally biased region" description="Low complexity" evidence="1">
    <location>
        <begin position="807"/>
        <end position="869"/>
    </location>
</feature>
<accession>A0ABP4ZIK3</accession>
<evidence type="ECO:0000256" key="2">
    <source>
        <dbReference type="SAM" id="SignalP"/>
    </source>
</evidence>
<protein>
    <recommendedName>
        <fullName evidence="5">RHS repeat-associated core domain-containing protein</fullName>
    </recommendedName>
</protein>
<dbReference type="RefSeq" id="WP_344099860.1">
    <property type="nucleotide sequence ID" value="NZ_BAAANL010000001.1"/>
</dbReference>
<dbReference type="InterPro" id="IPR050708">
    <property type="entry name" value="T6SS_VgrG/RHS"/>
</dbReference>
<dbReference type="PANTHER" id="PTHR32305">
    <property type="match status" value="1"/>
</dbReference>
<dbReference type="NCBIfam" id="TIGR03696">
    <property type="entry name" value="Rhs_assc_core"/>
    <property type="match status" value="1"/>
</dbReference>
<sequence>MTGKVRFVRGAVAVLSVVSVGVAPVLTAAPAMGEECLAQQADRGPALEMADACDAPVAITSESTPWSTAVATPEGTVRLTVTPAAKRTRLSPHAPGDWAGIDTRFTDLDPGDGRIDVTAPVFGMSVSDGGKDQPLAIFTTEQGVVVVDVPFRLPAPRVAEDTVTYDDVVTDGVNLVVTVTPDGTGLVPSLSVDSPDAWREARDQIGGLELAVTTTEGLSLAQAGDGLSVSDLAGVAALSWTGQVAVASDPGAGAGAQALETDLVEAGARSAANGRDALADLAVDAFAAGRSVSDAAMGSAISAAQSGRTGVEGSNGSVSGLLGEAVDTSGDGANGLGSDPNANRIAEAVRADALSKAQTVGVRVDAAAGFAAVRRAADGASEWPMRLGLGTVAGTQAGWSSLSDDRNAAPGAGFLAGPELPAGGRSDVDRRIAWTLAGLGEIGLSDPGQVRGARFTVPATAGCGATAEISSAGAIDPDLTLVEQAGAWKKVAAGAVTGTCSDDGEGTSGHVSFDVTEALVEVAETDTTSTTLGLAVPETGETVGVVEADVAPEDGALAKGAMRSGAKTLEEAVVADPSMTTFAADEATLTVEFTPSAETLAASEASLTTDPDSLEARKVHEETATSDLPTPSAAPSAEATGTPVAEPSVDPDLVPSDDLPVAASATIPVGTTATTQDVGGMNVTVQAPADGSAAPSSVEVTVHDQTVADAEGVTGVVLALDDASATTPAAGEPAHAVDVAFDYTDFADVAGAGWADRLGLLRIPACAEITPDAPECQPEQIPTSNDPVTSTVTATVELPTQAGVQALAAAESEAAAIDEPSSVPSPSVSPTASSVPSPQTSADVAEPADSPSDNASSSGGGSPSPEVASMTEPSPSPSGSASTSTSTANAGVKPASYRNTESVAATSLATSSDTPAPPTAQDRYAIVSGTQSKTGNWGATPLSASSSWSVSGNTGSFSWSYPIGVPKPMGGPSPDLSLGYSTGSLDGMVTDSNTQSSAVGLGWDMTSGFIERRFVPCSQDREAYPGRTAEPNNSDRKTGDLCWGPADAVSLVFNGHSGELIREGAVWRPRNDDGTRVRLLTGGDNRDKGVVGVTAGEQAADGEYWEVTTTDGVRYYFGRDRRFEGDTLVQDSTWTVPVYANHPGEPGYDTAFKNSDTRQAWRWNLDYVVDPAGRSMTYLYTREQNRYGADLDRDGAQEYDRGGYLEQISYGTLAGREADDVAPYRVEFTYAERCLLTSGCGSGDLAKGTAWRWHDTPTDLSCTSSTSCKQVMSPAFFTRKRLTQVTTKVRDAGAYQPVDQYNLTHRWKDPGDGTNRVLWLQSVTHNAIDNTPADDTDNFGGQKTWFTPTAEQLPGRAEDTVHDGWPRMYRLAMQAVHTPAGATISVNYRPVGTECAALPADPTLAEQKANNAACLPVTWTPAGHDDEVTEWFHKHLVESIVQNPGAASTQPAVETSYEYLGGAHWARTPSALSPLKDINYAEFRGFQSVKTYTGQAGLNLDRSPRGKSVTEYFRGTGGNLESDIDGGVKALDHERFAGMPFRTTVYQNAASATPVSETIAEHTVPMADVAGSEEQVPVPSATNKGWNDTDSHDADDTYAWRITSSTSWTKLFRADGATSSIARTTSSFDQYGRTTQVSDVGGVSVTGDELCTTTSYVENGAKHLLAAVQHTRTIAAACESSGSLVSAQQFAYDGGQVGDAPTRGLPTKSLMPDPENPPGDPVGAGTPLTAWVTAQSVTYESESEGRARPLQVSDALGRMSETAYADSAAGVLIGTTTTSPDPDGAGSLTPHTTTTVLDPLRALPVKVTDPNGRVTEAQYDIGGRLLKVWMPDRDRATQSSSMSYTYTIRPGGINAVRTSKLGADGTTRHESSVIYDGLLRQIQTQRESASTKAPGRVVTSTVYDEMGRVHLTAGEWYLKGDASDKFLKLAVSDEVSPVKKIFEYDGTGRVTVEILHSGNINNSDYELSRTTTVYDGKFTRVTPPQGGTRTTTVTDARGRTVELRQYTSDSAFQATTYGYDPEGRLAKVVEKTTAKAIWQYRYDLLGREVWSEDPARGVTTTIYDLAGQIRAVTDATGDMVSYRYDKLGRKTAMYDANLENGVVTDDGLPRAEWVFDRITSATGVPGETVVKGQATATIRHLDGYDYVTSVSGVDAMGRPTGSRVHIPARDLHAGVSGTYETKYSYMADGQVEAVTLPAAGSLGKETVTTYYDSASMPEWMGGGFGWGTYVAASERTVYGEQSWMDLGNTYAAVVSYEYDEFTRRLSNISVDRERISGTDLAVSYTYDKAGNVLSQTDMPSVNDYGVSADGQCFEYDALGRMTEAWTPAVIRTTGTAGKAGTANCTTNQRQVALLEGPAKYWDSWEFDGSGNRTKWTHQTPSADETITTYTYGNEYRPHRLTGVSTNAPTRTVTDTITYDEAGNTKARKTKTLKSSSTSSGATLSAVDDQQFEFDPESELAKITTETTVTEYPANAQCKVPVGENEDTWCLEQAAESSSGTQIENDSTSTANIYSADGERLLRINRAGGTVTGVTAYIGGGQELRQDAAGEVTTTRYYTFAGQNVAIRTGKGMKNVHSMVADHHGTPLLSIPNTDWASRSVIRHRTYPFGAGRTIGGLPGDHRFLGKTRDATTGYTLVGARWYDEDLGRFLSVDPILNLTNPQAWNGYTYSNNSPVTHSDPTGLEMCLADCDYMYAGERKVTEVHVDGGNGGGLEVESVVVNVTPAPPELPAGAMAETYQNIYDEAGPRAARDWLRPFFERPLPYGFMETTEELQWSEDVAAFYCYYHGEPWECGESSTAVNVANTALIVFSFFGVRGGPAKSTTGGKAGSARGATNTAAGAADDLAAMAARVDVDEMTMTKTVSNHFGDIIKKGVHKGDPVRPFMKSRLVVKEIMAGSSPKPDPQGAAGALRWDTPGRFRGSDGMWELVVDTEANQIMHFNFVGGS</sequence>
<feature type="signal peptide" evidence="2">
    <location>
        <begin position="1"/>
        <end position="28"/>
    </location>
</feature>
<feature type="region of interest" description="Disordered" evidence="1">
    <location>
        <begin position="619"/>
        <end position="659"/>
    </location>
</feature>
<gene>
    <name evidence="3" type="ORF">GCM10009751_08700</name>
</gene>
<feature type="region of interest" description="Disordered" evidence="1">
    <location>
        <begin position="1700"/>
        <end position="1721"/>
    </location>
</feature>
<dbReference type="Proteomes" id="UP001501094">
    <property type="component" value="Unassembled WGS sequence"/>
</dbReference>
<keyword evidence="2" id="KW-0732">Signal</keyword>
<keyword evidence="4" id="KW-1185">Reference proteome</keyword>
<reference evidence="4" key="1">
    <citation type="journal article" date="2019" name="Int. J. Syst. Evol. Microbiol.">
        <title>The Global Catalogue of Microorganisms (GCM) 10K type strain sequencing project: providing services to taxonomists for standard genome sequencing and annotation.</title>
        <authorList>
            <consortium name="The Broad Institute Genomics Platform"/>
            <consortium name="The Broad Institute Genome Sequencing Center for Infectious Disease"/>
            <person name="Wu L."/>
            <person name="Ma J."/>
        </authorList>
    </citation>
    <scope>NUCLEOTIDE SEQUENCE [LARGE SCALE GENOMIC DNA]</scope>
    <source>
        <strain evidence="4">JCM 14326</strain>
    </source>
</reference>
<dbReference type="PANTHER" id="PTHR32305:SF17">
    <property type="entry name" value="TRNA NUCLEASE WAPA"/>
    <property type="match status" value="1"/>
</dbReference>
<dbReference type="EMBL" id="BAAANL010000001">
    <property type="protein sequence ID" value="GAA1854178.1"/>
    <property type="molecule type" value="Genomic_DNA"/>
</dbReference>
<dbReference type="InterPro" id="IPR031325">
    <property type="entry name" value="RHS_repeat"/>
</dbReference>
<comment type="caution">
    <text evidence="3">The sequence shown here is derived from an EMBL/GenBank/DDBJ whole genome shotgun (WGS) entry which is preliminary data.</text>
</comment>
<evidence type="ECO:0000256" key="1">
    <source>
        <dbReference type="SAM" id="MobiDB-lite"/>
    </source>
</evidence>
<dbReference type="InterPro" id="IPR022385">
    <property type="entry name" value="Rhs_assc_core"/>
</dbReference>